<sequence length="62" mass="6332">MTPFCWVGGGGDQENSTSLSPATALNISGDPEGAVIKTNSSIGLMSAGGPDPWLLLAVREQE</sequence>
<proteinExistence type="predicted"/>
<name>A0AA35S9D3_GEOBA</name>
<evidence type="ECO:0000313" key="1">
    <source>
        <dbReference type="EMBL" id="CAI8025895.1"/>
    </source>
</evidence>
<organism evidence="1 2">
    <name type="scientific">Geodia barretti</name>
    <name type="common">Barrett's horny sponge</name>
    <dbReference type="NCBI Taxonomy" id="519541"/>
    <lineage>
        <taxon>Eukaryota</taxon>
        <taxon>Metazoa</taxon>
        <taxon>Porifera</taxon>
        <taxon>Demospongiae</taxon>
        <taxon>Heteroscleromorpha</taxon>
        <taxon>Tetractinellida</taxon>
        <taxon>Astrophorina</taxon>
        <taxon>Geodiidae</taxon>
        <taxon>Geodia</taxon>
    </lineage>
</organism>
<dbReference type="AlphaFoldDB" id="A0AA35S9D3"/>
<dbReference type="EMBL" id="CASHTH010002190">
    <property type="protein sequence ID" value="CAI8025895.1"/>
    <property type="molecule type" value="Genomic_DNA"/>
</dbReference>
<reference evidence="1" key="1">
    <citation type="submission" date="2023-03" db="EMBL/GenBank/DDBJ databases">
        <authorList>
            <person name="Steffen K."/>
            <person name="Cardenas P."/>
        </authorList>
    </citation>
    <scope>NUCLEOTIDE SEQUENCE</scope>
</reference>
<keyword evidence="2" id="KW-1185">Reference proteome</keyword>
<protein>
    <submittedName>
        <fullName evidence="1">Uncharacterized protein</fullName>
    </submittedName>
</protein>
<gene>
    <name evidence="1" type="ORF">GBAR_LOCUS14931</name>
</gene>
<comment type="caution">
    <text evidence="1">The sequence shown here is derived from an EMBL/GenBank/DDBJ whole genome shotgun (WGS) entry which is preliminary data.</text>
</comment>
<accession>A0AA35S9D3</accession>
<dbReference type="Proteomes" id="UP001174909">
    <property type="component" value="Unassembled WGS sequence"/>
</dbReference>
<evidence type="ECO:0000313" key="2">
    <source>
        <dbReference type="Proteomes" id="UP001174909"/>
    </source>
</evidence>